<dbReference type="EMBL" id="CP072168">
    <property type="protein sequence ID" value="QYA08707.1"/>
    <property type="molecule type" value="Genomic_DNA"/>
</dbReference>
<dbReference type="EMBL" id="CP039692">
    <property type="protein sequence ID" value="QCI99237.1"/>
    <property type="molecule type" value="Genomic_DNA"/>
</dbReference>
<dbReference type="AlphaFoldDB" id="A0A4D7DUH6"/>
<protein>
    <submittedName>
        <fullName evidence="1">DUF429 domain-containing protein</fullName>
    </submittedName>
</protein>
<evidence type="ECO:0000313" key="3">
    <source>
        <dbReference type="EMBL" id="QYA08773.1"/>
    </source>
</evidence>
<organism evidence="1 4">
    <name type="scientific">Agrobacterium larrymoorei</name>
    <dbReference type="NCBI Taxonomy" id="160699"/>
    <lineage>
        <taxon>Bacteria</taxon>
        <taxon>Pseudomonadati</taxon>
        <taxon>Pseudomonadota</taxon>
        <taxon>Alphaproteobacteria</taxon>
        <taxon>Hyphomicrobiales</taxon>
        <taxon>Rhizobiaceae</taxon>
        <taxon>Rhizobium/Agrobacterium group</taxon>
        <taxon>Agrobacterium</taxon>
    </lineage>
</organism>
<dbReference type="InterPro" id="IPR007362">
    <property type="entry name" value="DUF429"/>
</dbReference>
<accession>A0A4D7DUH6</accession>
<keyword evidence="5" id="KW-1185">Reference proteome</keyword>
<reference evidence="2 5" key="2">
    <citation type="submission" date="2021-03" db="EMBL/GenBank/DDBJ databases">
        <title>Rapid diversification of plasmids in a genus of pathogenic and nitrogen fixing bacteria.</title>
        <authorList>
            <person name="Weisberg A.J."/>
            <person name="Miller M."/>
            <person name="Ream W."/>
            <person name="Grunwald N.J."/>
            <person name="Chang J.H."/>
        </authorList>
    </citation>
    <scope>NUCLEOTIDE SEQUENCE [LARGE SCALE GENOMIC DNA]</scope>
    <source>
        <strain evidence="2 5">AF3.44</strain>
    </source>
</reference>
<dbReference type="Proteomes" id="UP000826513">
    <property type="component" value="Chromosome 2"/>
</dbReference>
<dbReference type="Proteomes" id="UP000298545">
    <property type="component" value="Chromosome linear"/>
</dbReference>
<sequence>MTAVLGIDAAWTLTEPSGIALVERDGVNWRLVRVAASYQAFLFDDHWQGIRHRGSTPDPLALLSKAAELTTTPVSIVAIDMPLSNKPITGRRVSDNAISSYYGSRHAGTHTPNQTRPGKLSDDLTLGFAQAGYPLLTSGGSFPALIEVYPHPALIELANAERRLPYKHAKSRKYWPEESLADRRHKLLSVWADIVSLLDSRIEGVSSALPLPDPSSRGFELKAFEDCLDAVVCAWVGTCVLDGNAKAYGDETSAIWVPTAVT</sequence>
<dbReference type="InterPro" id="IPR008306">
    <property type="entry name" value="UCP018008"/>
</dbReference>
<dbReference type="STRING" id="1367849.GCA_000518585_04790"/>
<evidence type="ECO:0000313" key="4">
    <source>
        <dbReference type="Proteomes" id="UP000298545"/>
    </source>
</evidence>
<evidence type="ECO:0000313" key="1">
    <source>
        <dbReference type="EMBL" id="QCI99237.1"/>
    </source>
</evidence>
<dbReference type="KEGG" id="alf:CFBP5473_14465"/>
<dbReference type="EMBL" id="CP072168">
    <property type="protein sequence ID" value="QYA08773.1"/>
    <property type="molecule type" value="Genomic_DNA"/>
</dbReference>
<dbReference type="RefSeq" id="WP_027677264.1">
    <property type="nucleotide sequence ID" value="NZ_CP039692.1"/>
</dbReference>
<reference evidence="1 4" key="1">
    <citation type="submission" date="2019-04" db="EMBL/GenBank/DDBJ databases">
        <title>Complete genome sequence of Agrobacterium larrymoorei CFBP5473.</title>
        <authorList>
            <person name="Haryono M."/>
            <person name="Chou L."/>
            <person name="Lin Y.-C."/>
            <person name="Lai E.-M."/>
            <person name="Kuo C.-H."/>
        </authorList>
    </citation>
    <scope>NUCLEOTIDE SEQUENCE [LARGE SCALE GENOMIC DNA]</scope>
    <source>
        <strain evidence="1 4">CFBP5473</strain>
    </source>
</reference>
<name>A0A4D7DUH6_9HYPH</name>
<dbReference type="OrthoDB" id="9801824at2"/>
<gene>
    <name evidence="1" type="ORF">CFBP5473_14465</name>
    <name evidence="2" type="ORF">J5285_14845</name>
    <name evidence="3" type="ORF">J5285_15215</name>
</gene>
<proteinExistence type="predicted"/>
<dbReference type="PIRSF" id="PIRSF018008">
    <property type="entry name" value="UCP018008"/>
    <property type="match status" value="1"/>
</dbReference>
<evidence type="ECO:0000313" key="5">
    <source>
        <dbReference type="Proteomes" id="UP000826513"/>
    </source>
</evidence>
<dbReference type="Pfam" id="PF04250">
    <property type="entry name" value="DUF429"/>
    <property type="match status" value="1"/>
</dbReference>
<evidence type="ECO:0000313" key="2">
    <source>
        <dbReference type="EMBL" id="QYA08707.1"/>
    </source>
</evidence>